<evidence type="ECO:0000313" key="3">
    <source>
        <dbReference type="EMBL" id="RDW87107.1"/>
    </source>
</evidence>
<dbReference type="EMBL" id="PVWQ01000003">
    <property type="protein sequence ID" value="RDW87107.1"/>
    <property type="molecule type" value="Genomic_DNA"/>
</dbReference>
<dbReference type="InterPro" id="IPR012942">
    <property type="entry name" value="SRR1-like"/>
</dbReference>
<feature type="compositionally biased region" description="Low complexity" evidence="1">
    <location>
        <begin position="18"/>
        <end position="32"/>
    </location>
</feature>
<dbReference type="Pfam" id="PF07985">
    <property type="entry name" value="SRR1"/>
    <property type="match status" value="1"/>
</dbReference>
<feature type="domain" description="SRR1-like" evidence="2">
    <location>
        <begin position="322"/>
        <end position="398"/>
    </location>
</feature>
<feature type="region of interest" description="Disordered" evidence="1">
    <location>
        <begin position="1"/>
        <end position="46"/>
    </location>
</feature>
<accession>A0A3D8SLA6</accession>
<evidence type="ECO:0000256" key="1">
    <source>
        <dbReference type="SAM" id="MobiDB-lite"/>
    </source>
</evidence>
<dbReference type="OrthoDB" id="5230585at2759"/>
<evidence type="ECO:0000313" key="4">
    <source>
        <dbReference type="Proteomes" id="UP000256690"/>
    </source>
</evidence>
<reference evidence="3 4" key="1">
    <citation type="journal article" date="2018" name="IMA Fungus">
        <title>IMA Genome-F 9: Draft genome sequence of Annulohypoxylon stygium, Aspergillus mulundensis, Berkeleyomyces basicola (syn. Thielaviopsis basicola), Ceratocystis smalleyi, two Cercospora beticola strains, Coleophoma cylindrospora, Fusarium fracticaudum, Phialophora cf. hyalina, and Morchella septimelata.</title>
        <authorList>
            <person name="Wingfield B.D."/>
            <person name="Bills G.F."/>
            <person name="Dong Y."/>
            <person name="Huang W."/>
            <person name="Nel W.J."/>
            <person name="Swalarsk-Parry B.S."/>
            <person name="Vaghefi N."/>
            <person name="Wilken P.M."/>
            <person name="An Z."/>
            <person name="de Beer Z.W."/>
            <person name="De Vos L."/>
            <person name="Chen L."/>
            <person name="Duong T.A."/>
            <person name="Gao Y."/>
            <person name="Hammerbacher A."/>
            <person name="Kikkert J.R."/>
            <person name="Li Y."/>
            <person name="Li H."/>
            <person name="Li K."/>
            <person name="Li Q."/>
            <person name="Liu X."/>
            <person name="Ma X."/>
            <person name="Naidoo K."/>
            <person name="Pethybridge S.J."/>
            <person name="Sun J."/>
            <person name="Steenkamp E.T."/>
            <person name="van der Nest M.A."/>
            <person name="van Wyk S."/>
            <person name="Wingfield M.J."/>
            <person name="Xiong C."/>
            <person name="Yue Q."/>
            <person name="Zhang X."/>
        </authorList>
    </citation>
    <scope>NUCLEOTIDE SEQUENCE [LARGE SCALE GENOMIC DNA]</scope>
    <source>
        <strain evidence="3 4">DSM 5745</strain>
    </source>
</reference>
<evidence type="ECO:0000259" key="2">
    <source>
        <dbReference type="Pfam" id="PF07985"/>
    </source>
</evidence>
<feature type="region of interest" description="Disordered" evidence="1">
    <location>
        <begin position="95"/>
        <end position="123"/>
    </location>
</feature>
<dbReference type="RefSeq" id="XP_026606631.1">
    <property type="nucleotide sequence ID" value="XM_026745765.1"/>
</dbReference>
<gene>
    <name evidence="3" type="ORF">DSM5745_03749</name>
</gene>
<keyword evidence="4" id="KW-1185">Reference proteome</keyword>
<dbReference type="Proteomes" id="UP000256690">
    <property type="component" value="Unassembled WGS sequence"/>
</dbReference>
<name>A0A3D8SLA6_9EURO</name>
<dbReference type="PANTHER" id="PTHR42080">
    <property type="entry name" value="SRR1 DOMAIN-CONTAINING PROTEIN"/>
    <property type="match status" value="1"/>
</dbReference>
<feature type="compositionally biased region" description="Polar residues" evidence="1">
    <location>
        <begin position="95"/>
        <end position="104"/>
    </location>
</feature>
<proteinExistence type="predicted"/>
<protein>
    <recommendedName>
        <fullName evidence="2">SRR1-like domain-containing protein</fullName>
    </recommendedName>
</protein>
<sequence length="451" mass="49008">MSLTATVPMHDDLPSPNPSLAPSSDLSLSTSSLDHDDHDLSETDVDVDVDMDTDKETLAKIHEKLAHINDLYASGQPLFPRSLLASLDAQIENANATTKASEANTDTETEETGNSAKQVTIPDLDSSPHTYSLRVPSWCADFASTYRISYSSIQNLTCIHPSFPEVLLRDSSPVSICYTSSPEAGHGFSGAEVAERFAESVRKWECSSTCGDLKRALGELVGRGKLSRVRKIVCFGLGSLSAHLGLGLSGDEYEFTVGRAHAQHAAVGTMVGVLRQADQGMCLGETGEANGEEGGADGNGQGQDRDPMAAAMRDGEETGTQTEIKCYAQDPAYNDTDQALLRSIGIQPLDDPKGFLAIDEETLVFSVSPNVPVKQIVADVQWPGAMLWNTVCAEERDSKWEKKVRDGEEVWITPFTTDPDSQRVRDMVKHYTSVPLRDSNEWFGDLTIYAR</sequence>
<organism evidence="3 4">
    <name type="scientific">Aspergillus mulundensis</name>
    <dbReference type="NCBI Taxonomy" id="1810919"/>
    <lineage>
        <taxon>Eukaryota</taxon>
        <taxon>Fungi</taxon>
        <taxon>Dikarya</taxon>
        <taxon>Ascomycota</taxon>
        <taxon>Pezizomycotina</taxon>
        <taxon>Eurotiomycetes</taxon>
        <taxon>Eurotiomycetidae</taxon>
        <taxon>Eurotiales</taxon>
        <taxon>Aspergillaceae</taxon>
        <taxon>Aspergillus</taxon>
        <taxon>Aspergillus subgen. Nidulantes</taxon>
    </lineage>
</organism>
<feature type="region of interest" description="Disordered" evidence="1">
    <location>
        <begin position="285"/>
        <end position="309"/>
    </location>
</feature>
<comment type="caution">
    <text evidence="3">The sequence shown here is derived from an EMBL/GenBank/DDBJ whole genome shotgun (WGS) entry which is preliminary data.</text>
</comment>
<dbReference type="AlphaFoldDB" id="A0A3D8SLA6"/>
<dbReference type="PANTHER" id="PTHR42080:SF3">
    <property type="entry name" value="SRR1-LIKE DOMAIN-CONTAINING PROTEIN"/>
    <property type="match status" value="1"/>
</dbReference>
<dbReference type="GeneID" id="38114119"/>